<evidence type="ECO:0000256" key="4">
    <source>
        <dbReference type="ARBA" id="ARBA00022970"/>
    </source>
</evidence>
<dbReference type="Pfam" id="PF01490">
    <property type="entry name" value="Aa_trans"/>
    <property type="match status" value="1"/>
</dbReference>
<accession>A0AAN7MSJ0</accession>
<dbReference type="GO" id="GO:0006865">
    <property type="term" value="P:amino acid transport"/>
    <property type="evidence" value="ECO:0007669"/>
    <property type="project" value="UniProtKB-KW"/>
</dbReference>
<dbReference type="AlphaFoldDB" id="A0AAN7MSJ0"/>
<evidence type="ECO:0000256" key="3">
    <source>
        <dbReference type="ARBA" id="ARBA00022692"/>
    </source>
</evidence>
<keyword evidence="10" id="KW-1185">Reference proteome</keyword>
<feature type="transmembrane region" description="Helical" evidence="7">
    <location>
        <begin position="6"/>
        <end position="28"/>
    </location>
</feature>
<comment type="caution">
    <text evidence="9">The sequence shown here is derived from an EMBL/GenBank/DDBJ whole genome shotgun (WGS) entry which is preliminary data.</text>
</comment>
<reference evidence="9 10" key="1">
    <citation type="journal article" date="2023" name="Hortic Res">
        <title>Pangenome of water caltrop reveals structural variations and asymmetric subgenome divergence after allopolyploidization.</title>
        <authorList>
            <person name="Zhang X."/>
            <person name="Chen Y."/>
            <person name="Wang L."/>
            <person name="Yuan Y."/>
            <person name="Fang M."/>
            <person name="Shi L."/>
            <person name="Lu R."/>
            <person name="Comes H.P."/>
            <person name="Ma Y."/>
            <person name="Chen Y."/>
            <person name="Huang G."/>
            <person name="Zhou Y."/>
            <person name="Zheng Z."/>
            <person name="Qiu Y."/>
        </authorList>
    </citation>
    <scope>NUCLEOTIDE SEQUENCE [LARGE SCALE GENOMIC DNA]</scope>
    <source>
        <strain evidence="9">F231</strain>
    </source>
</reference>
<dbReference type="PANTHER" id="PTHR48017">
    <property type="entry name" value="OS05G0424000 PROTEIN-RELATED"/>
    <property type="match status" value="1"/>
</dbReference>
<evidence type="ECO:0000256" key="1">
    <source>
        <dbReference type="ARBA" id="ARBA00004370"/>
    </source>
</evidence>
<protein>
    <recommendedName>
        <fullName evidence="8">Amino acid transporter transmembrane domain-containing protein</fullName>
    </recommendedName>
</protein>
<name>A0AAN7MSJ0_TRANT</name>
<feature type="transmembrane region" description="Helical" evidence="7">
    <location>
        <begin position="49"/>
        <end position="66"/>
    </location>
</feature>
<evidence type="ECO:0000256" key="6">
    <source>
        <dbReference type="ARBA" id="ARBA00023136"/>
    </source>
</evidence>
<evidence type="ECO:0000256" key="7">
    <source>
        <dbReference type="SAM" id="Phobius"/>
    </source>
</evidence>
<sequence>MVLCGLLQYLSLYVTAVAYVITVSNSMRAVHRANCYHKEGHEARCKSENGFYMVVFGAVQIFMSQIPDFHNMAWLSWLAAIMSFCYSSIGLGLGFAKIIGNGRISGGIAGVAAPTPARKVWTVFQALGDVAFSYPYSLILLEIQIFSQPIFATFELWFAKKFPNSGFICKFYTIRPPVLPSFRINVFRLFFRTMYVLSTTGLAIAFPYFNSVLGVLGAINFWPLAIYFPLEMYLLQRKIVAWTRKWVILKTLSFLCFFVTVVGFIGSFIMLIKSKFHV</sequence>
<proteinExistence type="predicted"/>
<keyword evidence="6 7" id="KW-0472">Membrane</keyword>
<keyword evidence="5 7" id="KW-1133">Transmembrane helix</keyword>
<evidence type="ECO:0000313" key="10">
    <source>
        <dbReference type="Proteomes" id="UP001346149"/>
    </source>
</evidence>
<dbReference type="InterPro" id="IPR013057">
    <property type="entry name" value="AA_transpt_TM"/>
</dbReference>
<keyword evidence="2" id="KW-0813">Transport</keyword>
<feature type="transmembrane region" description="Helical" evidence="7">
    <location>
        <begin position="215"/>
        <end position="235"/>
    </location>
</feature>
<dbReference type="EMBL" id="JAXQNO010000001">
    <property type="protein sequence ID" value="KAK4803827.1"/>
    <property type="molecule type" value="Genomic_DNA"/>
</dbReference>
<evidence type="ECO:0000256" key="5">
    <source>
        <dbReference type="ARBA" id="ARBA00022989"/>
    </source>
</evidence>
<evidence type="ECO:0000259" key="8">
    <source>
        <dbReference type="Pfam" id="PF01490"/>
    </source>
</evidence>
<feature type="transmembrane region" description="Helical" evidence="7">
    <location>
        <begin position="72"/>
        <end position="96"/>
    </location>
</feature>
<organism evidence="9 10">
    <name type="scientific">Trapa natans</name>
    <name type="common">Water chestnut</name>
    <dbReference type="NCBI Taxonomy" id="22666"/>
    <lineage>
        <taxon>Eukaryota</taxon>
        <taxon>Viridiplantae</taxon>
        <taxon>Streptophyta</taxon>
        <taxon>Embryophyta</taxon>
        <taxon>Tracheophyta</taxon>
        <taxon>Spermatophyta</taxon>
        <taxon>Magnoliopsida</taxon>
        <taxon>eudicotyledons</taxon>
        <taxon>Gunneridae</taxon>
        <taxon>Pentapetalae</taxon>
        <taxon>rosids</taxon>
        <taxon>malvids</taxon>
        <taxon>Myrtales</taxon>
        <taxon>Lythraceae</taxon>
        <taxon>Trapa</taxon>
    </lineage>
</organism>
<evidence type="ECO:0000313" key="9">
    <source>
        <dbReference type="EMBL" id="KAK4803827.1"/>
    </source>
</evidence>
<dbReference type="GO" id="GO:0016020">
    <property type="term" value="C:membrane"/>
    <property type="evidence" value="ECO:0007669"/>
    <property type="project" value="UniProtKB-SubCell"/>
</dbReference>
<gene>
    <name evidence="9" type="ORF">SAY86_003644</name>
</gene>
<comment type="subcellular location">
    <subcellularLocation>
        <location evidence="1">Membrane</location>
    </subcellularLocation>
</comment>
<feature type="transmembrane region" description="Helical" evidence="7">
    <location>
        <begin position="189"/>
        <end position="209"/>
    </location>
</feature>
<keyword evidence="4" id="KW-0029">Amino-acid transport</keyword>
<feature type="domain" description="Amino acid transporter transmembrane" evidence="8">
    <location>
        <begin position="2"/>
        <end position="144"/>
    </location>
</feature>
<dbReference type="Proteomes" id="UP001346149">
    <property type="component" value="Unassembled WGS sequence"/>
</dbReference>
<evidence type="ECO:0000256" key="2">
    <source>
        <dbReference type="ARBA" id="ARBA00022448"/>
    </source>
</evidence>
<keyword evidence="3 7" id="KW-0812">Transmembrane</keyword>
<feature type="transmembrane region" description="Helical" evidence="7">
    <location>
        <begin position="247"/>
        <end position="272"/>
    </location>
</feature>